<dbReference type="RefSeq" id="WP_118049916.1">
    <property type="nucleotide sequence ID" value="NZ_CABJFK010000001.1"/>
</dbReference>
<dbReference type="Gene3D" id="3.20.20.10">
    <property type="entry name" value="Alanine racemase"/>
    <property type="match status" value="1"/>
</dbReference>
<evidence type="ECO:0000256" key="4">
    <source>
        <dbReference type="HAMAP-Rule" id="MF_01201"/>
    </source>
</evidence>
<comment type="function">
    <text evidence="4">Catalyzes the interconversion of L-alanine and D-alanine. May also act on other amino acids.</text>
</comment>
<dbReference type="UniPathway" id="UPA00042">
    <property type="reaction ID" value="UER00497"/>
</dbReference>
<comment type="similarity">
    <text evidence="4">Belongs to the alanine racemase family.</text>
</comment>
<accession>A0A414JBQ6</accession>
<dbReference type="PROSITE" id="PS00395">
    <property type="entry name" value="ALANINE_RACEMASE"/>
    <property type="match status" value="1"/>
</dbReference>
<feature type="domain" description="Alanine racemase C-terminal" evidence="7">
    <location>
        <begin position="247"/>
        <end position="375"/>
    </location>
</feature>
<proteinExistence type="inferred from homology"/>
<dbReference type="CDD" id="cd00430">
    <property type="entry name" value="PLPDE_III_AR"/>
    <property type="match status" value="1"/>
</dbReference>
<dbReference type="GO" id="GO:0008784">
    <property type="term" value="F:alanine racemase activity"/>
    <property type="evidence" value="ECO:0007669"/>
    <property type="project" value="UniProtKB-UniRule"/>
</dbReference>
<evidence type="ECO:0000256" key="2">
    <source>
        <dbReference type="ARBA" id="ARBA00022898"/>
    </source>
</evidence>
<evidence type="ECO:0000313" key="9">
    <source>
        <dbReference type="Proteomes" id="UP000283745"/>
    </source>
</evidence>
<feature type="modified residue" description="N6-(pyridoxal phosphate)lysine" evidence="4 5">
    <location>
        <position position="38"/>
    </location>
</feature>
<dbReference type="SUPFAM" id="SSF51419">
    <property type="entry name" value="PLP-binding barrel"/>
    <property type="match status" value="1"/>
</dbReference>
<dbReference type="Proteomes" id="UP000283745">
    <property type="component" value="Unassembled WGS sequence"/>
</dbReference>
<dbReference type="AlphaFoldDB" id="A0A414JBQ6"/>
<keyword evidence="3 4" id="KW-0413">Isomerase</keyword>
<sequence>MKKFDRVKAVVSLDAIAHNFEEMKKNIAEGTKIVAVIKADGYGHGAEAIARLIEDYEYIWGYATATPEEALQLRDAGIDKPILILGIVFEEYYKELIAHEVRMTVCEYEMAAALSEEAVRQGRQVHIHIGLDTGMSRIGFADVPESVETIKKIAALPNVEIEGMFTHFARADETDRSSAITQLNRYLAFAELLEKAGVEIPMKHCSNSAGIIRVPEANLNAVRAGITIYGIYPSNEVERDIVKLIPAMELKSHVSYVKDLPAGTPISYGGTFASEKDLRVATIPVGYADGYPRSLSNKGWVLIHGQKAPIIGRVCMDQFMVDVTDIPEVKHGDEVTLIGKDGEEFISIETFGDLSGRFSYEFACDISKRVPRVYIKDGREWGDLTFFK</sequence>
<feature type="active site" description="Proton acceptor; specific for D-alanine" evidence="4">
    <location>
        <position position="38"/>
    </location>
</feature>
<dbReference type="HAMAP" id="MF_01201">
    <property type="entry name" value="Ala_racemase"/>
    <property type="match status" value="1"/>
</dbReference>
<feature type="binding site" evidence="4 6">
    <location>
        <position position="137"/>
    </location>
    <ligand>
        <name>substrate</name>
    </ligand>
</feature>
<dbReference type="InterPro" id="IPR011079">
    <property type="entry name" value="Ala_racemase_C"/>
</dbReference>
<dbReference type="SUPFAM" id="SSF50621">
    <property type="entry name" value="Alanine racemase C-terminal domain-like"/>
    <property type="match status" value="1"/>
</dbReference>
<dbReference type="InterPro" id="IPR020622">
    <property type="entry name" value="Ala_racemase_pyridoxalP-BS"/>
</dbReference>
<dbReference type="PRINTS" id="PR00992">
    <property type="entry name" value="ALARACEMASE"/>
</dbReference>
<dbReference type="EC" id="5.1.1.1" evidence="4"/>
<reference evidence="8 9" key="1">
    <citation type="submission" date="2018-08" db="EMBL/GenBank/DDBJ databases">
        <title>A genome reference for cultivated species of the human gut microbiota.</title>
        <authorList>
            <person name="Zou Y."/>
            <person name="Xue W."/>
            <person name="Luo G."/>
        </authorList>
    </citation>
    <scope>NUCLEOTIDE SEQUENCE [LARGE SCALE GENOMIC DNA]</scope>
    <source>
        <strain evidence="8 9">AM28-23</strain>
    </source>
</reference>
<dbReference type="GO" id="GO:0005829">
    <property type="term" value="C:cytosol"/>
    <property type="evidence" value="ECO:0007669"/>
    <property type="project" value="TreeGrafter"/>
</dbReference>
<comment type="caution">
    <text evidence="8">The sequence shown here is derived from an EMBL/GenBank/DDBJ whole genome shotgun (WGS) entry which is preliminary data.</text>
</comment>
<feature type="active site" description="Proton acceptor; specific for L-alanine" evidence="4">
    <location>
        <position position="268"/>
    </location>
</feature>
<evidence type="ECO:0000256" key="3">
    <source>
        <dbReference type="ARBA" id="ARBA00023235"/>
    </source>
</evidence>
<evidence type="ECO:0000313" key="8">
    <source>
        <dbReference type="EMBL" id="RHE41926.1"/>
    </source>
</evidence>
<organism evidence="8 9">
    <name type="scientific">Blautia obeum</name>
    <dbReference type="NCBI Taxonomy" id="40520"/>
    <lineage>
        <taxon>Bacteria</taxon>
        <taxon>Bacillati</taxon>
        <taxon>Bacillota</taxon>
        <taxon>Clostridia</taxon>
        <taxon>Lachnospirales</taxon>
        <taxon>Lachnospiraceae</taxon>
        <taxon>Blautia</taxon>
    </lineage>
</organism>
<dbReference type="EMBL" id="QSKF01000001">
    <property type="protein sequence ID" value="RHE41926.1"/>
    <property type="molecule type" value="Genomic_DNA"/>
</dbReference>
<comment type="catalytic activity">
    <reaction evidence="4">
        <text>L-alanine = D-alanine</text>
        <dbReference type="Rhea" id="RHEA:20249"/>
        <dbReference type="ChEBI" id="CHEBI:57416"/>
        <dbReference type="ChEBI" id="CHEBI:57972"/>
        <dbReference type="EC" id="5.1.1.1"/>
    </reaction>
</comment>
<dbReference type="SMART" id="SM01005">
    <property type="entry name" value="Ala_racemase_C"/>
    <property type="match status" value="1"/>
</dbReference>
<dbReference type="Pfam" id="PF01168">
    <property type="entry name" value="Ala_racemase_N"/>
    <property type="match status" value="1"/>
</dbReference>
<dbReference type="InterPro" id="IPR000821">
    <property type="entry name" value="Ala_racemase"/>
</dbReference>
<dbReference type="Gene3D" id="2.40.37.10">
    <property type="entry name" value="Lyase, Ornithine Decarboxylase, Chain A, domain 1"/>
    <property type="match status" value="1"/>
</dbReference>
<dbReference type="PANTHER" id="PTHR30511">
    <property type="entry name" value="ALANINE RACEMASE"/>
    <property type="match status" value="1"/>
</dbReference>
<name>A0A414JBQ6_9FIRM</name>
<dbReference type="InterPro" id="IPR009006">
    <property type="entry name" value="Ala_racemase/Decarboxylase_C"/>
</dbReference>
<keyword evidence="2 4" id="KW-0663">Pyridoxal phosphate</keyword>
<dbReference type="Pfam" id="PF00842">
    <property type="entry name" value="Ala_racemase_C"/>
    <property type="match status" value="1"/>
</dbReference>
<evidence type="ECO:0000256" key="1">
    <source>
        <dbReference type="ARBA" id="ARBA00001933"/>
    </source>
</evidence>
<feature type="binding site" evidence="4 6">
    <location>
        <position position="316"/>
    </location>
    <ligand>
        <name>substrate</name>
    </ligand>
</feature>
<evidence type="ECO:0000259" key="7">
    <source>
        <dbReference type="SMART" id="SM01005"/>
    </source>
</evidence>
<evidence type="ECO:0000256" key="5">
    <source>
        <dbReference type="PIRSR" id="PIRSR600821-50"/>
    </source>
</evidence>
<dbReference type="PANTHER" id="PTHR30511:SF0">
    <property type="entry name" value="ALANINE RACEMASE, CATABOLIC-RELATED"/>
    <property type="match status" value="1"/>
</dbReference>
<dbReference type="GO" id="GO:0009252">
    <property type="term" value="P:peptidoglycan biosynthetic process"/>
    <property type="evidence" value="ECO:0007669"/>
    <property type="project" value="TreeGrafter"/>
</dbReference>
<dbReference type="GO" id="GO:0030632">
    <property type="term" value="P:D-alanine biosynthetic process"/>
    <property type="evidence" value="ECO:0007669"/>
    <property type="project" value="UniProtKB-UniRule"/>
</dbReference>
<protein>
    <recommendedName>
        <fullName evidence="4">Alanine racemase</fullName>
        <ecNumber evidence="4">5.1.1.1</ecNumber>
    </recommendedName>
</protein>
<dbReference type="InterPro" id="IPR001608">
    <property type="entry name" value="Ala_racemase_N"/>
</dbReference>
<dbReference type="NCBIfam" id="TIGR00492">
    <property type="entry name" value="alr"/>
    <property type="match status" value="1"/>
</dbReference>
<dbReference type="GO" id="GO:0030170">
    <property type="term" value="F:pyridoxal phosphate binding"/>
    <property type="evidence" value="ECO:0007669"/>
    <property type="project" value="UniProtKB-UniRule"/>
</dbReference>
<comment type="cofactor">
    <cofactor evidence="1 4 5">
        <name>pyridoxal 5'-phosphate</name>
        <dbReference type="ChEBI" id="CHEBI:597326"/>
    </cofactor>
</comment>
<evidence type="ECO:0000256" key="6">
    <source>
        <dbReference type="PIRSR" id="PIRSR600821-52"/>
    </source>
</evidence>
<gene>
    <name evidence="8" type="primary">alr</name>
    <name evidence="8" type="ORF">DW740_01070</name>
</gene>
<dbReference type="InterPro" id="IPR029066">
    <property type="entry name" value="PLP-binding_barrel"/>
</dbReference>
<dbReference type="FunFam" id="3.20.20.10:FF:000002">
    <property type="entry name" value="Alanine racemase"/>
    <property type="match status" value="1"/>
</dbReference>
<comment type="pathway">
    <text evidence="4">Amino-acid biosynthesis; D-alanine biosynthesis; D-alanine from L-alanine: step 1/1.</text>
</comment>